<evidence type="ECO:0000313" key="3">
    <source>
        <dbReference type="Proteomes" id="UP000643279"/>
    </source>
</evidence>
<sequence>MTRAAVLEDPTAPDWTAQALAVLTELAAQDGRPINSDTLIAHGVPLPPRSAMWGNLFGQAARARIIRKVDYRPSARPSRRGGSSYTWQGCSA</sequence>
<organism evidence="2 3">
    <name type="scientific">Arthrobacter liuii</name>
    <dbReference type="NCBI Taxonomy" id="1476996"/>
    <lineage>
        <taxon>Bacteria</taxon>
        <taxon>Bacillati</taxon>
        <taxon>Actinomycetota</taxon>
        <taxon>Actinomycetes</taxon>
        <taxon>Micrococcales</taxon>
        <taxon>Micrococcaceae</taxon>
        <taxon>Arthrobacter</taxon>
    </lineage>
</organism>
<accession>A0ABQ2AME2</accession>
<dbReference type="EMBL" id="BMFW01000005">
    <property type="protein sequence ID" value="GGH93958.1"/>
    <property type="molecule type" value="Genomic_DNA"/>
</dbReference>
<reference evidence="3" key="1">
    <citation type="journal article" date="2019" name="Int. J. Syst. Evol. Microbiol.">
        <title>The Global Catalogue of Microorganisms (GCM) 10K type strain sequencing project: providing services to taxonomists for standard genome sequencing and annotation.</title>
        <authorList>
            <consortium name="The Broad Institute Genomics Platform"/>
            <consortium name="The Broad Institute Genome Sequencing Center for Infectious Disease"/>
            <person name="Wu L."/>
            <person name="Ma J."/>
        </authorList>
    </citation>
    <scope>NUCLEOTIDE SEQUENCE [LARGE SCALE GENOMIC DNA]</scope>
    <source>
        <strain evidence="3">CGMCC 1.12778</strain>
    </source>
</reference>
<feature type="compositionally biased region" description="Low complexity" evidence="1">
    <location>
        <begin position="74"/>
        <end position="84"/>
    </location>
</feature>
<evidence type="ECO:0000256" key="1">
    <source>
        <dbReference type="SAM" id="MobiDB-lite"/>
    </source>
</evidence>
<proteinExistence type="predicted"/>
<dbReference type="Proteomes" id="UP000643279">
    <property type="component" value="Unassembled WGS sequence"/>
</dbReference>
<feature type="region of interest" description="Disordered" evidence="1">
    <location>
        <begin position="73"/>
        <end position="92"/>
    </location>
</feature>
<keyword evidence="3" id="KW-1185">Reference proteome</keyword>
<evidence type="ECO:0000313" key="2">
    <source>
        <dbReference type="EMBL" id="GGH93958.1"/>
    </source>
</evidence>
<name>A0ABQ2AME2_9MICC</name>
<gene>
    <name evidence="2" type="ORF">GCM10007170_16040</name>
</gene>
<comment type="caution">
    <text evidence="2">The sequence shown here is derived from an EMBL/GenBank/DDBJ whole genome shotgun (WGS) entry which is preliminary data.</text>
</comment>
<dbReference type="RefSeq" id="WP_188571102.1">
    <property type="nucleotide sequence ID" value="NZ_BMFW01000005.1"/>
</dbReference>
<evidence type="ECO:0008006" key="4">
    <source>
        <dbReference type="Google" id="ProtNLM"/>
    </source>
</evidence>
<protein>
    <recommendedName>
        <fullName evidence="4">HTH HARE-type domain-containing protein</fullName>
    </recommendedName>
</protein>